<dbReference type="EMBL" id="LSFN01000032">
    <property type="protein sequence ID" value="OAB72648.1"/>
    <property type="molecule type" value="Genomic_DNA"/>
</dbReference>
<keyword evidence="1" id="KW-1133">Transmembrane helix</keyword>
<feature type="transmembrane region" description="Helical" evidence="1">
    <location>
        <begin position="43"/>
        <end position="63"/>
    </location>
</feature>
<keyword evidence="3" id="KW-1185">Reference proteome</keyword>
<reference evidence="2 3" key="1">
    <citation type="submission" date="2016-02" db="EMBL/GenBank/DDBJ databases">
        <title>Paenibacillus sp. LPB0068, isolated from Crassostrea gigas.</title>
        <authorList>
            <person name="Shin S.-K."/>
            <person name="Yi H."/>
        </authorList>
    </citation>
    <scope>NUCLEOTIDE SEQUENCE [LARGE SCALE GENOMIC DNA]</scope>
    <source>
        <strain evidence="2 3">LPB0068</strain>
    </source>
</reference>
<dbReference type="Proteomes" id="UP000077134">
    <property type="component" value="Unassembled WGS sequence"/>
</dbReference>
<feature type="transmembrane region" description="Helical" evidence="1">
    <location>
        <begin position="152"/>
        <end position="171"/>
    </location>
</feature>
<evidence type="ECO:0000313" key="3">
    <source>
        <dbReference type="Proteomes" id="UP000077134"/>
    </source>
</evidence>
<evidence type="ECO:0000313" key="2">
    <source>
        <dbReference type="EMBL" id="OAB72648.1"/>
    </source>
</evidence>
<comment type="caution">
    <text evidence="2">The sequence shown here is derived from an EMBL/GenBank/DDBJ whole genome shotgun (WGS) entry which is preliminary data.</text>
</comment>
<evidence type="ECO:0000256" key="1">
    <source>
        <dbReference type="SAM" id="Phobius"/>
    </source>
</evidence>
<feature type="transmembrane region" description="Helical" evidence="1">
    <location>
        <begin position="90"/>
        <end position="110"/>
    </location>
</feature>
<feature type="transmembrane region" description="Helical" evidence="1">
    <location>
        <begin position="208"/>
        <end position="229"/>
    </location>
</feature>
<feature type="transmembrane region" description="Helical" evidence="1">
    <location>
        <begin position="122"/>
        <end position="145"/>
    </location>
</feature>
<accession>A0A167C0W7</accession>
<feature type="transmembrane region" description="Helical" evidence="1">
    <location>
        <begin position="18"/>
        <end position="37"/>
    </location>
</feature>
<dbReference type="AlphaFoldDB" id="A0A167C0W7"/>
<proteinExistence type="predicted"/>
<dbReference type="STRING" id="1763538.LPB68_05775"/>
<gene>
    <name evidence="2" type="ORF">PNBC_14475</name>
</gene>
<protein>
    <submittedName>
        <fullName evidence="2">Uncharacterized protein</fullName>
    </submittedName>
</protein>
<name>A0A167C0W7_9BACL</name>
<organism evidence="2 3">
    <name type="scientific">Paenibacillus crassostreae</name>
    <dbReference type="NCBI Taxonomy" id="1763538"/>
    <lineage>
        <taxon>Bacteria</taxon>
        <taxon>Bacillati</taxon>
        <taxon>Bacillota</taxon>
        <taxon>Bacilli</taxon>
        <taxon>Bacillales</taxon>
        <taxon>Paenibacillaceae</taxon>
        <taxon>Paenibacillus</taxon>
    </lineage>
</organism>
<keyword evidence="1" id="KW-0472">Membrane</keyword>
<dbReference type="RefSeq" id="WP_068659329.1">
    <property type="nucleotide sequence ID" value="NZ_CP017770.1"/>
</dbReference>
<keyword evidence="1" id="KW-0812">Transmembrane</keyword>
<sequence length="239" mass="27304">MTSLIYFLHICFMRSYRYGPPTVVFMLGLIFVYSMVPNPVMDSYAFTTSFLFIVSASLCYSIIDIETPNQELVTVLHSGSLLKLYISKMLYSWGFTFPLTIFAVFYPAVFHKFDRNPTLEELFMAVGYHSAVAWLGVSLACWFTVKLFRSRLLSFLMLCLVITISFSAQGIENSLPEGWSKLSILLPPLQRSIYVLSHYDEIMFTMKISAIGVIFLYGTVLSLVFLIVMNKRKLDSPKT</sequence>
<dbReference type="KEGG" id="pcx:LPB68_05775"/>
<dbReference type="OrthoDB" id="1936187at2"/>